<proteinExistence type="predicted"/>
<dbReference type="HOGENOM" id="CLU_3367252_0_0_6"/>
<dbReference type="KEGG" id="sry:M621_02125"/>
<dbReference type="Proteomes" id="UP000014900">
    <property type="component" value="Chromosome"/>
</dbReference>
<evidence type="ECO:0000313" key="1">
    <source>
        <dbReference type="EMBL" id="AGP46729.1"/>
    </source>
</evidence>
<name>S4YPP4_SERPL</name>
<organism evidence="1 2">
    <name type="scientific">Serratia plymuthica S13</name>
    <dbReference type="NCBI Taxonomy" id="1348660"/>
    <lineage>
        <taxon>Bacteria</taxon>
        <taxon>Pseudomonadati</taxon>
        <taxon>Pseudomonadota</taxon>
        <taxon>Gammaproteobacteria</taxon>
        <taxon>Enterobacterales</taxon>
        <taxon>Yersiniaceae</taxon>
        <taxon>Serratia</taxon>
    </lineage>
</organism>
<gene>
    <name evidence="1" type="ORF">M621_02125</name>
</gene>
<evidence type="ECO:0000313" key="2">
    <source>
        <dbReference type="Proteomes" id="UP000014900"/>
    </source>
</evidence>
<protein>
    <submittedName>
        <fullName evidence="1">Uncharacterized protein</fullName>
    </submittedName>
</protein>
<sequence length="35" mass="3989">MAEMEKTAVAHLVVQFRIPVLVTMEQMQTVKSITQ</sequence>
<reference evidence="1 2" key="1">
    <citation type="journal article" date="2013" name="Genome Announc.">
        <title>Genome Sequence of Serratia plymuthica Strain S13, an Endophyte with Germination- and Plant-Growth-Promoting Activity from the Flower of Styrian Oil Pumpkin.</title>
        <authorList>
            <person name="Muller H."/>
            <person name="Furnkranz M."/>
            <person name="Grube M."/>
            <person name="Berg G."/>
        </authorList>
    </citation>
    <scope>NUCLEOTIDE SEQUENCE [LARGE SCALE GENOMIC DNA]</scope>
    <source>
        <strain evidence="1">S13</strain>
    </source>
</reference>
<dbReference type="EMBL" id="CP006566">
    <property type="protein sequence ID" value="AGP46729.1"/>
    <property type="molecule type" value="Genomic_DNA"/>
</dbReference>
<accession>S4YPP4</accession>
<dbReference type="AlphaFoldDB" id="S4YPP4"/>